<evidence type="ECO:0000256" key="1">
    <source>
        <dbReference type="ARBA" id="ARBA00001286"/>
    </source>
</evidence>
<dbReference type="InterPro" id="IPR023546">
    <property type="entry name" value="MGMT"/>
</dbReference>
<keyword evidence="3 9" id="KW-0963">Cytoplasm</keyword>
<keyword evidence="6 9" id="KW-0227">DNA damage</keyword>
<dbReference type="Pfam" id="PF01035">
    <property type="entry name" value="DNA_binding_1"/>
    <property type="match status" value="1"/>
</dbReference>
<evidence type="ECO:0000256" key="8">
    <source>
        <dbReference type="ARBA" id="ARBA00049348"/>
    </source>
</evidence>
<organism evidence="12 13">
    <name type="scientific">Bacteroides faecalis</name>
    <dbReference type="NCBI Taxonomy" id="2447885"/>
    <lineage>
        <taxon>Bacteria</taxon>
        <taxon>Pseudomonadati</taxon>
        <taxon>Bacteroidota</taxon>
        <taxon>Bacteroidia</taxon>
        <taxon>Bacteroidales</taxon>
        <taxon>Bacteroidaceae</taxon>
        <taxon>Bacteroides</taxon>
    </lineage>
</organism>
<evidence type="ECO:0000256" key="3">
    <source>
        <dbReference type="ARBA" id="ARBA00022490"/>
    </source>
</evidence>
<dbReference type="GO" id="GO:0032259">
    <property type="term" value="P:methylation"/>
    <property type="evidence" value="ECO:0007669"/>
    <property type="project" value="UniProtKB-KW"/>
</dbReference>
<dbReference type="Gene3D" id="1.10.10.10">
    <property type="entry name" value="Winged helix-like DNA-binding domain superfamily/Winged helix DNA-binding domain"/>
    <property type="match status" value="1"/>
</dbReference>
<name>A0A401M027_9BACE</name>
<dbReference type="Gene3D" id="3.30.160.70">
    <property type="entry name" value="Methylated DNA-protein cysteine methyltransferase domain"/>
    <property type="match status" value="1"/>
</dbReference>
<gene>
    <name evidence="12" type="primary">ogt1</name>
    <name evidence="12" type="ORF">KGMB02408_40300</name>
</gene>
<dbReference type="NCBIfam" id="TIGR00589">
    <property type="entry name" value="ogt"/>
    <property type="match status" value="1"/>
</dbReference>
<evidence type="ECO:0000313" key="12">
    <source>
        <dbReference type="EMBL" id="GCB37085.1"/>
    </source>
</evidence>
<dbReference type="SUPFAM" id="SSF53155">
    <property type="entry name" value="Methylated DNA-protein cysteine methyltransferase domain"/>
    <property type="match status" value="1"/>
</dbReference>
<dbReference type="GO" id="GO:0005737">
    <property type="term" value="C:cytoplasm"/>
    <property type="evidence" value="ECO:0007669"/>
    <property type="project" value="UniProtKB-SubCell"/>
</dbReference>
<sequence length="187" mass="20722">MKHHHIKVKAMQYIYKYQSPIGGITLAGNGDCLTGLWFDGQKYFAATLSEENEEKSLPIFEQTKEWLDCYFSGRNPDFTPSLHLEGTPFRLAVWEILRKIPYGEVITYKDIADEIARQKGVQNMSSQAVGGAVGHNPISIIIPCHRIVGCNGSLTGYAGGIAKKIGLLKLEQVNMEKFFVPTTGSAL</sequence>
<evidence type="ECO:0000256" key="9">
    <source>
        <dbReference type="HAMAP-Rule" id="MF_00772"/>
    </source>
</evidence>
<evidence type="ECO:0000256" key="5">
    <source>
        <dbReference type="ARBA" id="ARBA00022679"/>
    </source>
</evidence>
<evidence type="ECO:0000313" key="13">
    <source>
        <dbReference type="Proteomes" id="UP000288079"/>
    </source>
</evidence>
<accession>A0A401M027</accession>
<feature type="domain" description="Methylguanine DNA methyltransferase ribonuclease-like" evidence="11">
    <location>
        <begin position="16"/>
        <end position="79"/>
    </location>
</feature>
<comment type="catalytic activity">
    <reaction evidence="1 9">
        <text>a 4-O-methyl-thymidine in DNA + L-cysteinyl-[protein] = a thymidine in DNA + S-methyl-L-cysteinyl-[protein]</text>
        <dbReference type="Rhea" id="RHEA:53428"/>
        <dbReference type="Rhea" id="RHEA-COMP:10131"/>
        <dbReference type="Rhea" id="RHEA-COMP:10132"/>
        <dbReference type="Rhea" id="RHEA-COMP:13555"/>
        <dbReference type="Rhea" id="RHEA-COMP:13556"/>
        <dbReference type="ChEBI" id="CHEBI:29950"/>
        <dbReference type="ChEBI" id="CHEBI:82612"/>
        <dbReference type="ChEBI" id="CHEBI:137386"/>
        <dbReference type="ChEBI" id="CHEBI:137387"/>
        <dbReference type="EC" id="2.1.1.63"/>
    </reaction>
</comment>
<dbReference type="PANTHER" id="PTHR10815">
    <property type="entry name" value="METHYLATED-DNA--PROTEIN-CYSTEINE METHYLTRANSFERASE"/>
    <property type="match status" value="1"/>
</dbReference>
<dbReference type="InterPro" id="IPR001497">
    <property type="entry name" value="MethylDNA_cys_MeTrfase_AS"/>
</dbReference>
<dbReference type="Proteomes" id="UP000288079">
    <property type="component" value="Unassembled WGS sequence"/>
</dbReference>
<proteinExistence type="inferred from homology"/>
<dbReference type="InterPro" id="IPR008332">
    <property type="entry name" value="MethylG_MeTrfase_N"/>
</dbReference>
<protein>
    <recommendedName>
        <fullName evidence="9">Methylated-DNA--protein-cysteine methyltransferase</fullName>
        <ecNumber evidence="9">2.1.1.63</ecNumber>
    </recommendedName>
    <alternativeName>
        <fullName evidence="9">6-O-methylguanine-DNA methyltransferase</fullName>
        <shortName evidence="9">MGMT</shortName>
    </alternativeName>
    <alternativeName>
        <fullName evidence="9">O-6-methylguanine-DNA-alkyltransferase</fullName>
    </alternativeName>
</protein>
<comment type="miscellaneous">
    <text evidence="9">This enzyme catalyzes only one turnover and therefore is not strictly catalytic. According to one definition, an enzyme is a biocatalyst that acts repeatedly and over many reaction cycles.</text>
</comment>
<evidence type="ECO:0000256" key="7">
    <source>
        <dbReference type="ARBA" id="ARBA00023204"/>
    </source>
</evidence>
<dbReference type="EC" id="2.1.1.63" evidence="9"/>
<evidence type="ECO:0000259" key="11">
    <source>
        <dbReference type="Pfam" id="PF02870"/>
    </source>
</evidence>
<dbReference type="InterPro" id="IPR014048">
    <property type="entry name" value="MethylDNA_cys_MeTrfase_DNA-bd"/>
</dbReference>
<feature type="domain" description="Methylated-DNA-[protein]-cysteine S-methyltransferase DNA binding" evidence="10">
    <location>
        <begin position="88"/>
        <end position="173"/>
    </location>
</feature>
<comment type="subcellular location">
    <subcellularLocation>
        <location evidence="9">Cytoplasm</location>
    </subcellularLocation>
</comment>
<evidence type="ECO:0000256" key="2">
    <source>
        <dbReference type="ARBA" id="ARBA00008711"/>
    </source>
</evidence>
<comment type="caution">
    <text evidence="12">The sequence shown here is derived from an EMBL/GenBank/DDBJ whole genome shotgun (WGS) entry which is preliminary data.</text>
</comment>
<dbReference type="PANTHER" id="PTHR10815:SF5">
    <property type="entry name" value="METHYLATED-DNA--PROTEIN-CYSTEINE METHYLTRANSFERASE"/>
    <property type="match status" value="1"/>
</dbReference>
<comment type="function">
    <text evidence="9">Involved in the cellular defense against the biological effects of O6-methylguanine (O6-MeG) and O4-methylthymine (O4-MeT) in DNA. Repairs the methylated nucleobase in DNA by stoichiometrically transferring the methyl group to a cysteine residue in the enzyme. This is a suicide reaction: the enzyme is irreversibly inactivated.</text>
</comment>
<dbReference type="InterPro" id="IPR036388">
    <property type="entry name" value="WH-like_DNA-bd_sf"/>
</dbReference>
<reference evidence="12 13" key="1">
    <citation type="submission" date="2018-10" db="EMBL/GenBank/DDBJ databases">
        <title>Draft Genome Sequence of Bacteroides sp. KCTC 15687.</title>
        <authorList>
            <person name="Yu S.Y."/>
            <person name="Kim J.S."/>
            <person name="Oh B.S."/>
            <person name="Park S.H."/>
            <person name="Kang S.W."/>
            <person name="Park J.E."/>
            <person name="Choi S.H."/>
            <person name="Han K.I."/>
            <person name="Lee K.C."/>
            <person name="Eom M.K."/>
            <person name="Suh M.K."/>
            <person name="Lee D.H."/>
            <person name="Yoon H."/>
            <person name="Kim B."/>
            <person name="Yang S.J."/>
            <person name="Lee J.S."/>
            <person name="Lee J.H."/>
        </authorList>
    </citation>
    <scope>NUCLEOTIDE SEQUENCE [LARGE SCALE GENOMIC DNA]</scope>
    <source>
        <strain evidence="12 13">KCTC 15687</strain>
    </source>
</reference>
<dbReference type="EMBL" id="BHWB01000019">
    <property type="protein sequence ID" value="GCB37085.1"/>
    <property type="molecule type" value="Genomic_DNA"/>
</dbReference>
<dbReference type="CDD" id="cd06445">
    <property type="entry name" value="ATase"/>
    <property type="match status" value="1"/>
</dbReference>
<evidence type="ECO:0000259" key="10">
    <source>
        <dbReference type="Pfam" id="PF01035"/>
    </source>
</evidence>
<dbReference type="SUPFAM" id="SSF46767">
    <property type="entry name" value="Methylated DNA-protein cysteine methyltransferase, C-terminal domain"/>
    <property type="match status" value="1"/>
</dbReference>
<comment type="similarity">
    <text evidence="2 9">Belongs to the MGMT family.</text>
</comment>
<feature type="active site" description="Nucleophile; methyl group acceptor" evidence="9">
    <location>
        <position position="144"/>
    </location>
</feature>
<dbReference type="GO" id="GO:0006307">
    <property type="term" value="P:DNA alkylation repair"/>
    <property type="evidence" value="ECO:0007669"/>
    <property type="project" value="UniProtKB-UniRule"/>
</dbReference>
<keyword evidence="13" id="KW-1185">Reference proteome</keyword>
<dbReference type="PROSITE" id="PS00374">
    <property type="entry name" value="MGMT"/>
    <property type="match status" value="1"/>
</dbReference>
<dbReference type="AlphaFoldDB" id="A0A401M027"/>
<dbReference type="InterPro" id="IPR036217">
    <property type="entry name" value="MethylDNA_cys_MeTrfase_DNAb"/>
</dbReference>
<dbReference type="InterPro" id="IPR036631">
    <property type="entry name" value="MGMT_N_sf"/>
</dbReference>
<dbReference type="HAMAP" id="MF_00772">
    <property type="entry name" value="OGT"/>
    <property type="match status" value="1"/>
</dbReference>
<keyword evidence="4 9" id="KW-0489">Methyltransferase</keyword>
<dbReference type="Pfam" id="PF02870">
    <property type="entry name" value="Methyltransf_1N"/>
    <property type="match status" value="1"/>
</dbReference>
<keyword evidence="7 9" id="KW-0234">DNA repair</keyword>
<dbReference type="GO" id="GO:0003908">
    <property type="term" value="F:methylated-DNA-[protein]-cysteine S-methyltransferase activity"/>
    <property type="evidence" value="ECO:0007669"/>
    <property type="project" value="UniProtKB-UniRule"/>
</dbReference>
<comment type="catalytic activity">
    <reaction evidence="8 9">
        <text>a 6-O-methyl-2'-deoxyguanosine in DNA + L-cysteinyl-[protein] = S-methyl-L-cysteinyl-[protein] + a 2'-deoxyguanosine in DNA</text>
        <dbReference type="Rhea" id="RHEA:24000"/>
        <dbReference type="Rhea" id="RHEA-COMP:10131"/>
        <dbReference type="Rhea" id="RHEA-COMP:10132"/>
        <dbReference type="Rhea" id="RHEA-COMP:11367"/>
        <dbReference type="Rhea" id="RHEA-COMP:11368"/>
        <dbReference type="ChEBI" id="CHEBI:29950"/>
        <dbReference type="ChEBI" id="CHEBI:82612"/>
        <dbReference type="ChEBI" id="CHEBI:85445"/>
        <dbReference type="ChEBI" id="CHEBI:85448"/>
        <dbReference type="EC" id="2.1.1.63"/>
    </reaction>
</comment>
<keyword evidence="5 9" id="KW-0808">Transferase</keyword>
<dbReference type="FunFam" id="1.10.10.10:FF:000214">
    <property type="entry name" value="Methylated-DNA--protein-cysteine methyltransferase"/>
    <property type="match status" value="1"/>
</dbReference>
<evidence type="ECO:0000256" key="6">
    <source>
        <dbReference type="ARBA" id="ARBA00022763"/>
    </source>
</evidence>
<evidence type="ECO:0000256" key="4">
    <source>
        <dbReference type="ARBA" id="ARBA00022603"/>
    </source>
</evidence>